<keyword evidence="4" id="KW-0288">FMN</keyword>
<evidence type="ECO:0000256" key="6">
    <source>
        <dbReference type="ARBA" id="ARBA00022967"/>
    </source>
</evidence>
<keyword evidence="3" id="KW-0285">Flavoprotein</keyword>
<dbReference type="GO" id="GO:0055085">
    <property type="term" value="P:transmembrane transport"/>
    <property type="evidence" value="ECO:0007669"/>
    <property type="project" value="InterPro"/>
</dbReference>
<evidence type="ECO:0000256" key="9">
    <source>
        <dbReference type="SAM" id="Phobius"/>
    </source>
</evidence>
<organism evidence="10">
    <name type="scientific">human gut metagenome</name>
    <dbReference type="NCBI Taxonomy" id="408170"/>
    <lineage>
        <taxon>unclassified sequences</taxon>
        <taxon>metagenomes</taxon>
        <taxon>organismal metagenomes</taxon>
    </lineage>
</organism>
<keyword evidence="1" id="KW-0813">Transport</keyword>
<dbReference type="EMBL" id="AZMM01007025">
    <property type="protein sequence ID" value="ETJ38974.1"/>
    <property type="molecule type" value="Genomic_DNA"/>
</dbReference>
<keyword evidence="5 9" id="KW-0812">Transmembrane</keyword>
<evidence type="ECO:0000256" key="7">
    <source>
        <dbReference type="ARBA" id="ARBA00022989"/>
    </source>
</evidence>
<evidence type="ECO:0000256" key="8">
    <source>
        <dbReference type="ARBA" id="ARBA00023136"/>
    </source>
</evidence>
<sequence>MVFRIASSPYTHNQRQTSRIMLLVLLAAVPGIAAQLWFFGWGTLVQILLASVSA</sequence>
<evidence type="ECO:0000256" key="4">
    <source>
        <dbReference type="ARBA" id="ARBA00022643"/>
    </source>
</evidence>
<feature type="transmembrane region" description="Helical" evidence="9">
    <location>
        <begin position="20"/>
        <end position="39"/>
    </location>
</feature>
<accession>W1YCU1</accession>
<dbReference type="AlphaFoldDB" id="W1YCU1"/>
<feature type="non-terminal residue" evidence="10">
    <location>
        <position position="54"/>
    </location>
</feature>
<dbReference type="Pfam" id="PF03116">
    <property type="entry name" value="NQR2_RnfD_RnfE"/>
    <property type="match status" value="1"/>
</dbReference>
<evidence type="ECO:0000256" key="1">
    <source>
        <dbReference type="ARBA" id="ARBA00022448"/>
    </source>
</evidence>
<evidence type="ECO:0000256" key="2">
    <source>
        <dbReference type="ARBA" id="ARBA00022553"/>
    </source>
</evidence>
<evidence type="ECO:0000256" key="3">
    <source>
        <dbReference type="ARBA" id="ARBA00022630"/>
    </source>
</evidence>
<keyword evidence="7 9" id="KW-1133">Transmembrane helix</keyword>
<protein>
    <submittedName>
        <fullName evidence="10">Electron transport complex protein RnfD</fullName>
    </submittedName>
</protein>
<name>W1YCU1_9ZZZZ</name>
<comment type="caution">
    <text evidence="10">The sequence shown here is derived from an EMBL/GenBank/DDBJ whole genome shotgun (WGS) entry which is preliminary data.</text>
</comment>
<proteinExistence type="predicted"/>
<keyword evidence="8 9" id="KW-0472">Membrane</keyword>
<evidence type="ECO:0000313" key="10">
    <source>
        <dbReference type="EMBL" id="ETJ38974.1"/>
    </source>
</evidence>
<gene>
    <name evidence="10" type="ORF">Q604_UNBC07025G0001</name>
</gene>
<dbReference type="PANTHER" id="PTHR30578">
    <property type="entry name" value="ELECTRON TRANSPORT COMPLEX PROTEIN RNFD"/>
    <property type="match status" value="1"/>
</dbReference>
<evidence type="ECO:0000256" key="5">
    <source>
        <dbReference type="ARBA" id="ARBA00022692"/>
    </source>
</evidence>
<keyword evidence="6" id="KW-1278">Translocase</keyword>
<reference evidence="10" key="1">
    <citation type="submission" date="2013-12" db="EMBL/GenBank/DDBJ databases">
        <title>A Varibaculum cambriense genome reconstructed from a premature infant gut community with otherwise low bacterial novelty that shifts toward anaerobic metabolism during the third week of life.</title>
        <authorList>
            <person name="Brown C.T."/>
            <person name="Sharon I."/>
            <person name="Thomas B.C."/>
            <person name="Castelle C.J."/>
            <person name="Morowitz M.J."/>
            <person name="Banfield J.F."/>
        </authorList>
    </citation>
    <scope>NUCLEOTIDE SEQUENCE</scope>
</reference>
<dbReference type="GO" id="GO:0005886">
    <property type="term" value="C:plasma membrane"/>
    <property type="evidence" value="ECO:0007669"/>
    <property type="project" value="TreeGrafter"/>
</dbReference>
<dbReference type="PANTHER" id="PTHR30578:SF0">
    <property type="entry name" value="ION-TRANSLOCATING OXIDOREDUCTASE COMPLEX SUBUNIT D"/>
    <property type="match status" value="1"/>
</dbReference>
<dbReference type="InterPro" id="IPR004338">
    <property type="entry name" value="NqrB/RnfD"/>
</dbReference>
<keyword evidence="2" id="KW-0597">Phosphoprotein</keyword>